<dbReference type="InterPro" id="IPR003423">
    <property type="entry name" value="OMP_efflux"/>
</dbReference>
<reference evidence="9 10" key="1">
    <citation type="submission" date="2018-10" db="EMBL/GenBank/DDBJ databases">
        <title>Genomic Encyclopedia of Archaeal and Bacterial Type Strains, Phase II (KMG-II): from individual species to whole genera.</title>
        <authorList>
            <person name="Goeker M."/>
        </authorList>
    </citation>
    <scope>NUCLEOTIDE SEQUENCE [LARGE SCALE GENOMIC DNA]</scope>
    <source>
        <strain evidence="9 10">DSM 16510</strain>
    </source>
</reference>
<dbReference type="InterPro" id="IPR051906">
    <property type="entry name" value="TolC-like"/>
</dbReference>
<evidence type="ECO:0000313" key="10">
    <source>
        <dbReference type="Proteomes" id="UP000267841"/>
    </source>
</evidence>
<gene>
    <name evidence="9" type="ORF">BCF55_0570</name>
</gene>
<evidence type="ECO:0000256" key="5">
    <source>
        <dbReference type="ARBA" id="ARBA00022692"/>
    </source>
</evidence>
<dbReference type="GO" id="GO:0015288">
    <property type="term" value="F:porin activity"/>
    <property type="evidence" value="ECO:0007669"/>
    <property type="project" value="TreeGrafter"/>
</dbReference>
<keyword evidence="6" id="KW-0472">Membrane</keyword>
<evidence type="ECO:0000256" key="6">
    <source>
        <dbReference type="ARBA" id="ARBA00023136"/>
    </source>
</evidence>
<name>A0A497XT48_9AQUI</name>
<evidence type="ECO:0000256" key="8">
    <source>
        <dbReference type="SAM" id="Coils"/>
    </source>
</evidence>
<keyword evidence="3" id="KW-0813">Transport</keyword>
<keyword evidence="8" id="KW-0175">Coiled coil</keyword>
<comment type="subcellular location">
    <subcellularLocation>
        <location evidence="1">Cell outer membrane</location>
    </subcellularLocation>
</comment>
<keyword evidence="4" id="KW-1134">Transmembrane beta strand</keyword>
<organism evidence="9 10">
    <name type="scientific">Hydrogenivirga caldilitoris</name>
    <dbReference type="NCBI Taxonomy" id="246264"/>
    <lineage>
        <taxon>Bacteria</taxon>
        <taxon>Pseudomonadati</taxon>
        <taxon>Aquificota</taxon>
        <taxon>Aquificia</taxon>
        <taxon>Aquificales</taxon>
        <taxon>Aquificaceae</taxon>
        <taxon>Hydrogenivirga</taxon>
    </lineage>
</organism>
<comment type="caution">
    <text evidence="9">The sequence shown here is derived from an EMBL/GenBank/DDBJ whole genome shotgun (WGS) entry which is preliminary data.</text>
</comment>
<evidence type="ECO:0000313" key="9">
    <source>
        <dbReference type="EMBL" id="RLJ70302.1"/>
    </source>
</evidence>
<evidence type="ECO:0000256" key="4">
    <source>
        <dbReference type="ARBA" id="ARBA00022452"/>
    </source>
</evidence>
<keyword evidence="5" id="KW-0812">Transmembrane</keyword>
<feature type="coiled-coil region" evidence="8">
    <location>
        <begin position="317"/>
        <end position="351"/>
    </location>
</feature>
<dbReference type="PANTHER" id="PTHR30026">
    <property type="entry name" value="OUTER MEMBRANE PROTEIN TOLC"/>
    <property type="match status" value="1"/>
</dbReference>
<dbReference type="GO" id="GO:0015562">
    <property type="term" value="F:efflux transmembrane transporter activity"/>
    <property type="evidence" value="ECO:0007669"/>
    <property type="project" value="InterPro"/>
</dbReference>
<dbReference type="Gene3D" id="1.20.1600.10">
    <property type="entry name" value="Outer membrane efflux proteins (OEP)"/>
    <property type="match status" value="1"/>
</dbReference>
<dbReference type="Pfam" id="PF02321">
    <property type="entry name" value="OEP"/>
    <property type="match status" value="2"/>
</dbReference>
<evidence type="ECO:0000256" key="2">
    <source>
        <dbReference type="ARBA" id="ARBA00007613"/>
    </source>
</evidence>
<dbReference type="SUPFAM" id="SSF56954">
    <property type="entry name" value="Outer membrane efflux proteins (OEP)"/>
    <property type="match status" value="1"/>
</dbReference>
<dbReference type="AlphaFoldDB" id="A0A497XT48"/>
<comment type="similarity">
    <text evidence="2">Belongs to the outer membrane factor (OMF) (TC 1.B.17) family.</text>
</comment>
<keyword evidence="7" id="KW-0998">Cell outer membrane</keyword>
<evidence type="ECO:0000256" key="3">
    <source>
        <dbReference type="ARBA" id="ARBA00022448"/>
    </source>
</evidence>
<dbReference type="PANTHER" id="PTHR30026:SF20">
    <property type="entry name" value="OUTER MEMBRANE PROTEIN TOLC"/>
    <property type="match status" value="1"/>
</dbReference>
<protein>
    <submittedName>
        <fullName evidence="9">Outer membrane protein TolC</fullName>
    </submittedName>
</protein>
<dbReference type="RefSeq" id="WP_121009702.1">
    <property type="nucleotide sequence ID" value="NZ_RCCJ01000001.1"/>
</dbReference>
<sequence>MRVLLLLFLFTFSYSITLEEAVQLALKRNIESIKSELDLKKVEERIREVKGSVLPTVSFSARYTRWDPNYISSFVPENKYILTLSLNQPIFDKSVWDALRLAKRSRELQEAVIKDVKTSLKAEVEKLYWAVLLKREVLKEKEESLTYWENYFKLVEEKYKEGIVPKYEFLRARAQLRQARADLIRAKSDYTVSLNSLKNLIGVDEDITVEGTFGKGTLKIEDPRETLIKNNTSLLVLEKTLKVQRENVELKKADYYPKLSLFANYNVENIKDFKNGSIQEEVRKGYNLGVSLDFTIYDGQKRSARVMQEKLEEMKVREEIEFRKRELLNQLDSLLSQLKALEEELLAREDTLLASEESLRNATERYREGVGSQVELLDARKAYEEARLSYLDSVYVYNSTIADLKALLGF</sequence>
<evidence type="ECO:0000256" key="7">
    <source>
        <dbReference type="ARBA" id="ARBA00023237"/>
    </source>
</evidence>
<dbReference type="Proteomes" id="UP000267841">
    <property type="component" value="Unassembled WGS sequence"/>
</dbReference>
<proteinExistence type="inferred from homology"/>
<dbReference type="EMBL" id="RCCJ01000001">
    <property type="protein sequence ID" value="RLJ70302.1"/>
    <property type="molecule type" value="Genomic_DNA"/>
</dbReference>
<evidence type="ECO:0000256" key="1">
    <source>
        <dbReference type="ARBA" id="ARBA00004442"/>
    </source>
</evidence>
<dbReference type="GO" id="GO:0009279">
    <property type="term" value="C:cell outer membrane"/>
    <property type="evidence" value="ECO:0007669"/>
    <property type="project" value="UniProtKB-SubCell"/>
</dbReference>
<keyword evidence="10" id="KW-1185">Reference proteome</keyword>
<dbReference type="GO" id="GO:1990281">
    <property type="term" value="C:efflux pump complex"/>
    <property type="evidence" value="ECO:0007669"/>
    <property type="project" value="TreeGrafter"/>
</dbReference>
<accession>A0A497XT48</accession>
<dbReference type="OrthoDB" id="10263at2"/>